<dbReference type="RefSeq" id="XP_062726214.1">
    <property type="nucleotide sequence ID" value="XM_062864253.1"/>
</dbReference>
<evidence type="ECO:0000313" key="2">
    <source>
        <dbReference type="Proteomes" id="UP001273166"/>
    </source>
</evidence>
<comment type="caution">
    <text evidence="1">The sequence shown here is derived from an EMBL/GenBank/DDBJ whole genome shotgun (WGS) entry which is preliminary data.</text>
</comment>
<dbReference type="AlphaFoldDB" id="A0AAJ0H259"/>
<reference evidence="1" key="1">
    <citation type="journal article" date="2023" name="Mol. Phylogenet. Evol.">
        <title>Genome-scale phylogeny and comparative genomics of the fungal order Sordariales.</title>
        <authorList>
            <person name="Hensen N."/>
            <person name="Bonometti L."/>
            <person name="Westerberg I."/>
            <person name="Brannstrom I.O."/>
            <person name="Guillou S."/>
            <person name="Cros-Aarteil S."/>
            <person name="Calhoun S."/>
            <person name="Haridas S."/>
            <person name="Kuo A."/>
            <person name="Mondo S."/>
            <person name="Pangilinan J."/>
            <person name="Riley R."/>
            <person name="LaButti K."/>
            <person name="Andreopoulos B."/>
            <person name="Lipzen A."/>
            <person name="Chen C."/>
            <person name="Yan M."/>
            <person name="Daum C."/>
            <person name="Ng V."/>
            <person name="Clum A."/>
            <person name="Steindorff A."/>
            <person name="Ohm R.A."/>
            <person name="Martin F."/>
            <person name="Silar P."/>
            <person name="Natvig D.O."/>
            <person name="Lalanne C."/>
            <person name="Gautier V."/>
            <person name="Ament-Velasquez S.L."/>
            <person name="Kruys A."/>
            <person name="Hutchinson M.I."/>
            <person name="Powell A.J."/>
            <person name="Barry K."/>
            <person name="Miller A.N."/>
            <person name="Grigoriev I.V."/>
            <person name="Debuchy R."/>
            <person name="Gladieux P."/>
            <person name="Hiltunen Thoren M."/>
            <person name="Johannesson H."/>
        </authorList>
    </citation>
    <scope>NUCLEOTIDE SEQUENCE</scope>
    <source>
        <strain evidence="1">CBS 333.67</strain>
    </source>
</reference>
<sequence length="222" mass="24604">MHRHLTTQYDLVLAALRHKLHQFIGISWFETAVPRRKHGAVQAVPRQKGTLWSFDLSESGCRLSAWSCTAILRSKVSLQQNSITNLPVIEIELEAQSCLSCFCFSDQCFSHAHSGLPVSGLRGYIGSTRLPLVGSCQPRMLVSDVSQDGATLPPGSLPIWPPTASFETPTERSLPRQPGDGQLLSQIPALYVLIVFGPKANEFRLFYLGQWESLRAFQIVGE</sequence>
<accession>A0AAJ0H259</accession>
<dbReference type="Proteomes" id="UP001273166">
    <property type="component" value="Unassembled WGS sequence"/>
</dbReference>
<reference evidence="1" key="2">
    <citation type="submission" date="2023-06" db="EMBL/GenBank/DDBJ databases">
        <authorList>
            <consortium name="Lawrence Berkeley National Laboratory"/>
            <person name="Mondo S.J."/>
            <person name="Hensen N."/>
            <person name="Bonometti L."/>
            <person name="Westerberg I."/>
            <person name="Brannstrom I.O."/>
            <person name="Guillou S."/>
            <person name="Cros-Aarteil S."/>
            <person name="Calhoun S."/>
            <person name="Haridas S."/>
            <person name="Kuo A."/>
            <person name="Pangilinan J."/>
            <person name="Riley R."/>
            <person name="Labutti K."/>
            <person name="Andreopoulos B."/>
            <person name="Lipzen A."/>
            <person name="Chen C."/>
            <person name="Yanf M."/>
            <person name="Daum C."/>
            <person name="Ng V."/>
            <person name="Clum A."/>
            <person name="Steindorff A."/>
            <person name="Ohm R."/>
            <person name="Martin F."/>
            <person name="Silar P."/>
            <person name="Natvig D."/>
            <person name="Lalanne C."/>
            <person name="Gautier V."/>
            <person name="Ament-Velasquez S.L."/>
            <person name="Kruys A."/>
            <person name="Hutchinson M.I."/>
            <person name="Powell A.J."/>
            <person name="Barry K."/>
            <person name="Miller A.N."/>
            <person name="Grigoriev I.V."/>
            <person name="Debuchy R."/>
            <person name="Gladieux P."/>
            <person name="Thoren M.H."/>
            <person name="Johannesson H."/>
        </authorList>
    </citation>
    <scope>NUCLEOTIDE SEQUENCE</scope>
    <source>
        <strain evidence="1">CBS 333.67</strain>
    </source>
</reference>
<gene>
    <name evidence="1" type="ORF">B0T15DRAFT_38221</name>
</gene>
<dbReference type="EMBL" id="JAUDZG010000001">
    <property type="protein sequence ID" value="KAK3310434.1"/>
    <property type="molecule type" value="Genomic_DNA"/>
</dbReference>
<proteinExistence type="predicted"/>
<dbReference type="GeneID" id="87883082"/>
<protein>
    <submittedName>
        <fullName evidence="1">Uncharacterized protein</fullName>
    </submittedName>
</protein>
<evidence type="ECO:0000313" key="1">
    <source>
        <dbReference type="EMBL" id="KAK3310434.1"/>
    </source>
</evidence>
<keyword evidence="2" id="KW-1185">Reference proteome</keyword>
<name>A0AAJ0H259_9PEZI</name>
<organism evidence="1 2">
    <name type="scientific">Chaetomium strumarium</name>
    <dbReference type="NCBI Taxonomy" id="1170767"/>
    <lineage>
        <taxon>Eukaryota</taxon>
        <taxon>Fungi</taxon>
        <taxon>Dikarya</taxon>
        <taxon>Ascomycota</taxon>
        <taxon>Pezizomycotina</taxon>
        <taxon>Sordariomycetes</taxon>
        <taxon>Sordariomycetidae</taxon>
        <taxon>Sordariales</taxon>
        <taxon>Chaetomiaceae</taxon>
        <taxon>Chaetomium</taxon>
    </lineage>
</organism>